<evidence type="ECO:0000313" key="2">
    <source>
        <dbReference type="Proteomes" id="UP000653493"/>
    </source>
</evidence>
<accession>A0A918LIN9</accession>
<dbReference type="EMBL" id="BMSL01000017">
    <property type="protein sequence ID" value="GGS53254.1"/>
    <property type="molecule type" value="Genomic_DNA"/>
</dbReference>
<dbReference type="AlphaFoldDB" id="A0A918LIN9"/>
<comment type="caution">
    <text evidence="1">The sequence shown here is derived from an EMBL/GenBank/DDBJ whole genome shotgun (WGS) entry which is preliminary data.</text>
</comment>
<reference evidence="1" key="1">
    <citation type="journal article" date="2014" name="Int. J. Syst. Evol. Microbiol.">
        <title>Complete genome sequence of Corynebacterium casei LMG S-19264T (=DSM 44701T), isolated from a smear-ripened cheese.</title>
        <authorList>
            <consortium name="US DOE Joint Genome Institute (JGI-PGF)"/>
            <person name="Walter F."/>
            <person name="Albersmeier A."/>
            <person name="Kalinowski J."/>
            <person name="Ruckert C."/>
        </authorList>
    </citation>
    <scope>NUCLEOTIDE SEQUENCE</scope>
    <source>
        <strain evidence="1">JCM 4234</strain>
    </source>
</reference>
<sequence>MALLMGRTHRERGVTVLTAIPFSLTAYLAFCEPILAAVSADPPSWAGA</sequence>
<protein>
    <submittedName>
        <fullName evidence="1">Uncharacterized protein</fullName>
    </submittedName>
</protein>
<keyword evidence="2" id="KW-1185">Reference proteome</keyword>
<gene>
    <name evidence="1" type="ORF">GCM10010238_48330</name>
</gene>
<evidence type="ECO:0000313" key="1">
    <source>
        <dbReference type="EMBL" id="GGS53254.1"/>
    </source>
</evidence>
<proteinExistence type="predicted"/>
<reference evidence="1" key="2">
    <citation type="submission" date="2020-09" db="EMBL/GenBank/DDBJ databases">
        <authorList>
            <person name="Sun Q."/>
            <person name="Ohkuma M."/>
        </authorList>
    </citation>
    <scope>NUCLEOTIDE SEQUENCE</scope>
    <source>
        <strain evidence="1">JCM 4234</strain>
    </source>
</reference>
<organism evidence="1 2">
    <name type="scientific">Streptomyces griseoviridis</name>
    <dbReference type="NCBI Taxonomy" id="45398"/>
    <lineage>
        <taxon>Bacteria</taxon>
        <taxon>Bacillati</taxon>
        <taxon>Actinomycetota</taxon>
        <taxon>Actinomycetes</taxon>
        <taxon>Kitasatosporales</taxon>
        <taxon>Streptomycetaceae</taxon>
        <taxon>Streptomyces</taxon>
    </lineage>
</organism>
<name>A0A918LIN9_STRGD</name>
<dbReference type="Proteomes" id="UP000653493">
    <property type="component" value="Unassembled WGS sequence"/>
</dbReference>